<proteinExistence type="predicted"/>
<dbReference type="AlphaFoldDB" id="A0A194SAQ4"/>
<dbReference type="EMBL" id="KQ474074">
    <property type="protein sequence ID" value="KPV77540.1"/>
    <property type="molecule type" value="Genomic_DNA"/>
</dbReference>
<evidence type="ECO:0000256" key="1">
    <source>
        <dbReference type="SAM" id="MobiDB-lite"/>
    </source>
</evidence>
<keyword evidence="3" id="KW-1185">Reference proteome</keyword>
<evidence type="ECO:0000313" key="2">
    <source>
        <dbReference type="EMBL" id="KPV77540.1"/>
    </source>
</evidence>
<feature type="region of interest" description="Disordered" evidence="1">
    <location>
        <begin position="112"/>
        <end position="264"/>
    </location>
</feature>
<organism evidence="2 3">
    <name type="scientific">Rhodotorula graminis (strain WP1)</name>
    <dbReference type="NCBI Taxonomy" id="578459"/>
    <lineage>
        <taxon>Eukaryota</taxon>
        <taxon>Fungi</taxon>
        <taxon>Dikarya</taxon>
        <taxon>Basidiomycota</taxon>
        <taxon>Pucciniomycotina</taxon>
        <taxon>Microbotryomycetes</taxon>
        <taxon>Sporidiobolales</taxon>
        <taxon>Sporidiobolaceae</taxon>
        <taxon>Rhodotorula</taxon>
    </lineage>
</organism>
<accession>A0A194SAQ4</accession>
<dbReference type="Proteomes" id="UP000053890">
    <property type="component" value="Unassembled WGS sequence"/>
</dbReference>
<feature type="compositionally biased region" description="Low complexity" evidence="1">
    <location>
        <begin position="112"/>
        <end position="123"/>
    </location>
</feature>
<feature type="region of interest" description="Disordered" evidence="1">
    <location>
        <begin position="1"/>
        <end position="96"/>
    </location>
</feature>
<feature type="compositionally biased region" description="Basic and acidic residues" evidence="1">
    <location>
        <begin position="13"/>
        <end position="27"/>
    </location>
</feature>
<feature type="compositionally biased region" description="Low complexity" evidence="1">
    <location>
        <begin position="232"/>
        <end position="253"/>
    </location>
</feature>
<feature type="compositionally biased region" description="Basic and acidic residues" evidence="1">
    <location>
        <begin position="184"/>
        <end position="202"/>
    </location>
</feature>
<evidence type="ECO:0000313" key="3">
    <source>
        <dbReference type="Proteomes" id="UP000053890"/>
    </source>
</evidence>
<name>A0A194SAQ4_RHOGW</name>
<dbReference type="GeneID" id="28976259"/>
<feature type="non-terminal residue" evidence="2">
    <location>
        <position position="1"/>
    </location>
</feature>
<sequence length="264" mass="28815">ALFASLHTPHSVGRQDQRRHAQDDRAAAHRNRPVPQGVQEPARPAPQVRPRPRDGRHLDAPDGAAPHGRGAARAHPAPLGVRRSRSHGHLDRARPGRALVPAELVVHLDAVQEQEQEQGQAARRAVERRGRRPRPAVDRRRVGRRRHPDPHAAQERYQSAAVAVVVTEEGPRHALEEGPLDVAPPDRRELRVGTRAAHDRRAVGHGQGAGARRNRRAPSPQVGHGGRKARAASEPAAPDSEPRQAPVPAPQQRHVSSVGDEHTL</sequence>
<gene>
    <name evidence="2" type="ORF">RHOBADRAFT_51382</name>
</gene>
<dbReference type="RefSeq" id="XP_018273589.1">
    <property type="nucleotide sequence ID" value="XM_018415811.1"/>
</dbReference>
<feature type="compositionally biased region" description="Low complexity" evidence="1">
    <location>
        <begin position="61"/>
        <end position="78"/>
    </location>
</feature>
<feature type="compositionally biased region" description="Basic and acidic residues" evidence="1">
    <location>
        <begin position="51"/>
        <end position="60"/>
    </location>
</feature>
<protein>
    <submittedName>
        <fullName evidence="2">Uncharacterized protein</fullName>
    </submittedName>
</protein>
<reference evidence="2 3" key="1">
    <citation type="journal article" date="2015" name="Front. Microbiol.">
        <title>Genome sequence of the plant growth promoting endophytic yeast Rhodotorula graminis WP1.</title>
        <authorList>
            <person name="Firrincieli A."/>
            <person name="Otillar R."/>
            <person name="Salamov A."/>
            <person name="Schmutz J."/>
            <person name="Khan Z."/>
            <person name="Redman R.S."/>
            <person name="Fleck N.D."/>
            <person name="Lindquist E."/>
            <person name="Grigoriev I.V."/>
            <person name="Doty S.L."/>
        </authorList>
    </citation>
    <scope>NUCLEOTIDE SEQUENCE [LARGE SCALE GENOMIC DNA]</scope>
    <source>
        <strain evidence="2 3">WP1</strain>
    </source>
</reference>